<feature type="transmembrane region" description="Helical" evidence="6">
    <location>
        <begin position="272"/>
        <end position="295"/>
    </location>
</feature>
<keyword evidence="4 6" id="KW-1133">Transmembrane helix</keyword>
<dbReference type="EMBL" id="CXST01000002">
    <property type="protein sequence ID" value="CTQ44468.1"/>
    <property type="molecule type" value="Genomic_DNA"/>
</dbReference>
<evidence type="ECO:0000256" key="1">
    <source>
        <dbReference type="ARBA" id="ARBA00004651"/>
    </source>
</evidence>
<feature type="transmembrane region" description="Helical" evidence="6">
    <location>
        <begin position="133"/>
        <end position="149"/>
    </location>
</feature>
<feature type="transmembrane region" description="Helical" evidence="6">
    <location>
        <begin position="47"/>
        <end position="66"/>
    </location>
</feature>
<evidence type="ECO:0000313" key="7">
    <source>
        <dbReference type="EMBL" id="CTQ44468.1"/>
    </source>
</evidence>
<dbReference type="Proteomes" id="UP000048926">
    <property type="component" value="Unassembled WGS sequence"/>
</dbReference>
<evidence type="ECO:0000256" key="3">
    <source>
        <dbReference type="ARBA" id="ARBA00022692"/>
    </source>
</evidence>
<evidence type="ECO:0000256" key="4">
    <source>
        <dbReference type="ARBA" id="ARBA00022989"/>
    </source>
</evidence>
<name>A0A0M6Y468_9HYPH</name>
<dbReference type="Pfam" id="PF03706">
    <property type="entry name" value="LPG_synthase_TM"/>
    <property type="match status" value="1"/>
</dbReference>
<dbReference type="RefSeq" id="WP_168686486.1">
    <property type="nucleotide sequence ID" value="NZ_CP045622.1"/>
</dbReference>
<feature type="transmembrane region" description="Helical" evidence="6">
    <location>
        <begin position="12"/>
        <end position="35"/>
    </location>
</feature>
<keyword evidence="5 6" id="KW-0472">Membrane</keyword>
<keyword evidence="2" id="KW-1003">Cell membrane</keyword>
<gene>
    <name evidence="7" type="ORF">LAL4801_02912</name>
</gene>
<dbReference type="STRING" id="187304.B0E33_08715"/>
<dbReference type="AlphaFoldDB" id="A0A0M6Y468"/>
<organism evidence="7 8">
    <name type="scientific">Roseibium aggregatum</name>
    <dbReference type="NCBI Taxonomy" id="187304"/>
    <lineage>
        <taxon>Bacteria</taxon>
        <taxon>Pseudomonadati</taxon>
        <taxon>Pseudomonadota</taxon>
        <taxon>Alphaproteobacteria</taxon>
        <taxon>Hyphomicrobiales</taxon>
        <taxon>Stappiaceae</taxon>
        <taxon>Roseibium</taxon>
    </lineage>
</organism>
<evidence type="ECO:0000256" key="2">
    <source>
        <dbReference type="ARBA" id="ARBA00022475"/>
    </source>
</evidence>
<accession>A0A0M6Y468</accession>
<evidence type="ECO:0000313" key="8">
    <source>
        <dbReference type="Proteomes" id="UP000048926"/>
    </source>
</evidence>
<keyword evidence="3 6" id="KW-0812">Transmembrane</keyword>
<evidence type="ECO:0008006" key="9">
    <source>
        <dbReference type="Google" id="ProtNLM"/>
    </source>
</evidence>
<proteinExistence type="predicted"/>
<comment type="subcellular location">
    <subcellularLocation>
        <location evidence="1">Cell membrane</location>
        <topology evidence="1">Multi-pass membrane protein</topology>
    </subcellularLocation>
</comment>
<evidence type="ECO:0000256" key="5">
    <source>
        <dbReference type="ARBA" id="ARBA00023136"/>
    </source>
</evidence>
<dbReference type="GO" id="GO:0005886">
    <property type="term" value="C:plasma membrane"/>
    <property type="evidence" value="ECO:0007669"/>
    <property type="project" value="UniProtKB-SubCell"/>
</dbReference>
<feature type="transmembrane region" description="Helical" evidence="6">
    <location>
        <begin position="155"/>
        <end position="178"/>
    </location>
</feature>
<dbReference type="InterPro" id="IPR022791">
    <property type="entry name" value="L-PG_synthase/AglD"/>
</dbReference>
<keyword evidence="8" id="KW-1185">Reference proteome</keyword>
<evidence type="ECO:0000256" key="6">
    <source>
        <dbReference type="SAM" id="Phobius"/>
    </source>
</evidence>
<feature type="transmembrane region" description="Helical" evidence="6">
    <location>
        <begin position="220"/>
        <end position="242"/>
    </location>
</feature>
<sequence>MRTSSRLRQARLPAGLALHYAVLFLPFGLAIWWLAEQGLGELAGKPWQALFVAGGIYLGSHCVRAVRLAIMASRLLGISGRSSALLHLVTSPGALVIPFKLGEILRLHQLWYLGKSFPGALIIILLERFFDGLMILVLLVVVYAYHGPLATGPMVLLAVTSLAVLAGLVVFVLGPGILRAVQHYVVLNHRNPNSLRHLGQLDGLRQITTRGADLFRVQGPVLLVMSMVIWGLEALAATVLAYTSANFVETSGIVLLAERVFEGPVASFQGAIGAWSSLCLLSLALVWPLAMWIYLPRVRNEPLRAQNRTGAL</sequence>
<protein>
    <recommendedName>
        <fullName evidence="9">Flippase-like domain-containing protein</fullName>
    </recommendedName>
</protein>
<reference evidence="8" key="1">
    <citation type="submission" date="2015-07" db="EMBL/GenBank/DDBJ databases">
        <authorList>
            <person name="Rodrigo-Torres Lidia"/>
            <person name="Arahal R.David."/>
        </authorList>
    </citation>
    <scope>NUCLEOTIDE SEQUENCE [LARGE SCALE GENOMIC DNA]</scope>
    <source>
        <strain evidence="8">CECT 4801</strain>
    </source>
</reference>